<gene>
    <name evidence="1" type="ORF">GA0061094_0307</name>
</gene>
<dbReference type="RefSeq" id="WP_058297217.1">
    <property type="nucleotide sequence ID" value="NZ_FMAU01000001.1"/>
</dbReference>
<sequence>MSVNIFQLHIKSVEIDEVKAFLVNWLEDKYGIIPAVHSKQNSSFSFFHNEIPTHFSLCEMHDGWVTVLHDSYEQLEELTSRLSSFFHTMVIHALAQSTVDTYHLTIFQEGNLLRRINVGEGYAGIDQYGEPLSFEKIMVGSEAGTGEDDSRIFDYNDMYAYCLHFNIDLLTDPAEKDGSWEVIEVQADPAPTESPHIFSFLNKIFSRGKKGK</sequence>
<dbReference type="Proteomes" id="UP000181997">
    <property type="component" value="Unassembled WGS sequence"/>
</dbReference>
<protein>
    <submittedName>
        <fullName evidence="1">Uncharacterized protein</fullName>
    </submittedName>
</protein>
<evidence type="ECO:0000313" key="1">
    <source>
        <dbReference type="EMBL" id="SCB75734.1"/>
    </source>
</evidence>
<accession>A0A0V8HQ88</accession>
<proteinExistence type="predicted"/>
<dbReference type="EMBL" id="FMAU01000001">
    <property type="protein sequence ID" value="SCB75734.1"/>
    <property type="molecule type" value="Genomic_DNA"/>
</dbReference>
<name>A0A0V8HQ88_9BACI</name>
<organism evidence="1 2">
    <name type="scientific">[Bacillus] enclensis</name>
    <dbReference type="NCBI Taxonomy" id="1402860"/>
    <lineage>
        <taxon>Bacteria</taxon>
        <taxon>Bacillati</taxon>
        <taxon>Bacillota</taxon>
        <taxon>Bacilli</taxon>
        <taxon>Bacillales</taxon>
        <taxon>Bacillaceae</taxon>
        <taxon>Rossellomorea</taxon>
    </lineage>
</organism>
<keyword evidence="2" id="KW-1185">Reference proteome</keyword>
<evidence type="ECO:0000313" key="2">
    <source>
        <dbReference type="Proteomes" id="UP000181997"/>
    </source>
</evidence>
<reference evidence="2" key="1">
    <citation type="submission" date="2016-08" db="EMBL/GenBank/DDBJ databases">
        <authorList>
            <person name="Varghese N."/>
            <person name="Submissions Spin"/>
        </authorList>
    </citation>
    <scope>NUCLEOTIDE SEQUENCE [LARGE SCALE GENOMIC DNA]</scope>
    <source>
        <strain evidence="2">SGD-1123</strain>
    </source>
</reference>
<dbReference type="AlphaFoldDB" id="A0A0V8HQ88"/>
<dbReference type="OrthoDB" id="2868740at2"/>